<organism evidence="3 4">
    <name type="scientific">Meloidogyne hapla</name>
    <name type="common">Root-knot nematode worm</name>
    <dbReference type="NCBI Taxonomy" id="6305"/>
    <lineage>
        <taxon>Eukaryota</taxon>
        <taxon>Metazoa</taxon>
        <taxon>Ecdysozoa</taxon>
        <taxon>Nematoda</taxon>
        <taxon>Chromadorea</taxon>
        <taxon>Rhabditida</taxon>
        <taxon>Tylenchina</taxon>
        <taxon>Tylenchomorpha</taxon>
        <taxon>Tylenchoidea</taxon>
        <taxon>Meloidogynidae</taxon>
        <taxon>Meloidogyninae</taxon>
        <taxon>Meloidogyne</taxon>
    </lineage>
</organism>
<evidence type="ECO:0000256" key="2">
    <source>
        <dbReference type="SAM" id="Phobius"/>
    </source>
</evidence>
<dbReference type="Proteomes" id="UP000095281">
    <property type="component" value="Unplaced"/>
</dbReference>
<dbReference type="AlphaFoldDB" id="A0A1I8BSS4"/>
<keyword evidence="2" id="KW-1133">Transmembrane helix</keyword>
<feature type="transmembrane region" description="Helical" evidence="2">
    <location>
        <begin position="122"/>
        <end position="140"/>
    </location>
</feature>
<accession>A0A1I8BSS4</accession>
<keyword evidence="3" id="KW-1185">Reference proteome</keyword>
<evidence type="ECO:0000256" key="1">
    <source>
        <dbReference type="SAM" id="MobiDB-lite"/>
    </source>
</evidence>
<keyword evidence="2" id="KW-0472">Membrane</keyword>
<name>A0A1I8BSS4_MELHA</name>
<sequence length="250" mass="29017">MRIENNDEVDILSRLGILEREVPNDRLTTKILNNRHIDKRRKFHRVSLNVALNRISLSESSTGEDSDFLNKTSSETKQQKTMFHSYNNCQSNPNFYEFLSLLSAAGYFVNVYPRWNINFRRILFIVYAFIAFCAFLSSSLEIQLKGNNLSNNSEINEGQIMIKKSKDLDEKKKVKTSKGAYSLLEMNRRTANKNDTKKQRQTLISNDDRSSFDSEDDEDEADVEMESLTGGDDELEKEEGTRRNELERLM</sequence>
<reference evidence="4" key="1">
    <citation type="submission" date="2016-11" db="UniProtKB">
        <authorList>
            <consortium name="WormBaseParasite"/>
        </authorList>
    </citation>
    <scope>IDENTIFICATION</scope>
</reference>
<dbReference type="WBParaSite" id="MhA1_Contig530.frz3.gene10">
    <property type="protein sequence ID" value="MhA1_Contig530.frz3.gene10"/>
    <property type="gene ID" value="MhA1_Contig530.frz3.gene10"/>
</dbReference>
<proteinExistence type="predicted"/>
<keyword evidence="2" id="KW-0812">Transmembrane</keyword>
<feature type="region of interest" description="Disordered" evidence="1">
    <location>
        <begin position="191"/>
        <end position="250"/>
    </location>
</feature>
<evidence type="ECO:0000313" key="3">
    <source>
        <dbReference type="Proteomes" id="UP000095281"/>
    </source>
</evidence>
<protein>
    <submittedName>
        <fullName evidence="4">Uncharacterized protein</fullName>
    </submittedName>
</protein>
<feature type="compositionally biased region" description="Acidic residues" evidence="1">
    <location>
        <begin position="213"/>
        <end position="237"/>
    </location>
</feature>
<evidence type="ECO:0000313" key="4">
    <source>
        <dbReference type="WBParaSite" id="MhA1_Contig530.frz3.gene10"/>
    </source>
</evidence>
<feature type="compositionally biased region" description="Basic and acidic residues" evidence="1">
    <location>
        <begin position="238"/>
        <end position="250"/>
    </location>
</feature>